<dbReference type="AlphaFoldDB" id="A0A0L0BPP7"/>
<evidence type="ECO:0000313" key="3">
    <source>
        <dbReference type="EMBL" id="KNC21199.1"/>
    </source>
</evidence>
<comment type="caution">
    <text evidence="3">The sequence shown here is derived from an EMBL/GenBank/DDBJ whole genome shotgun (WGS) entry which is preliminary data.</text>
</comment>
<feature type="compositionally biased region" description="Acidic residues" evidence="1">
    <location>
        <begin position="339"/>
        <end position="353"/>
    </location>
</feature>
<feature type="region of interest" description="Disordered" evidence="1">
    <location>
        <begin position="308"/>
        <end position="371"/>
    </location>
</feature>
<keyword evidence="4" id="KW-1185">Reference proteome</keyword>
<dbReference type="OrthoDB" id="44841at2759"/>
<feature type="region of interest" description="Disordered" evidence="1">
    <location>
        <begin position="430"/>
        <end position="452"/>
    </location>
</feature>
<evidence type="ECO:0000259" key="2">
    <source>
        <dbReference type="PROSITE" id="PS50106"/>
    </source>
</evidence>
<feature type="domain" description="PDZ" evidence="2">
    <location>
        <begin position="43"/>
        <end position="95"/>
    </location>
</feature>
<evidence type="ECO:0000313" key="4">
    <source>
        <dbReference type="Proteomes" id="UP000037069"/>
    </source>
</evidence>
<dbReference type="SUPFAM" id="SSF50156">
    <property type="entry name" value="PDZ domain-like"/>
    <property type="match status" value="1"/>
</dbReference>
<dbReference type="Proteomes" id="UP000037069">
    <property type="component" value="Unassembled WGS sequence"/>
</dbReference>
<dbReference type="EMBL" id="JRES01001648">
    <property type="protein sequence ID" value="KNC21199.1"/>
    <property type="molecule type" value="Genomic_DNA"/>
</dbReference>
<dbReference type="Pfam" id="PF00595">
    <property type="entry name" value="PDZ"/>
    <property type="match status" value="1"/>
</dbReference>
<dbReference type="PROSITE" id="PS50106">
    <property type="entry name" value="PDZ"/>
    <property type="match status" value="1"/>
</dbReference>
<evidence type="ECO:0000256" key="1">
    <source>
        <dbReference type="SAM" id="MobiDB-lite"/>
    </source>
</evidence>
<feature type="compositionally biased region" description="Acidic residues" evidence="1">
    <location>
        <begin position="433"/>
        <end position="447"/>
    </location>
</feature>
<dbReference type="InterPro" id="IPR036034">
    <property type="entry name" value="PDZ_sf"/>
</dbReference>
<feature type="non-terminal residue" evidence="3">
    <location>
        <position position="1"/>
    </location>
</feature>
<protein>
    <recommendedName>
        <fullName evidence="2">PDZ domain-containing protein</fullName>
    </recommendedName>
</protein>
<proteinExistence type="predicted"/>
<organism evidence="3 4">
    <name type="scientific">Lucilia cuprina</name>
    <name type="common">Green bottle fly</name>
    <name type="synonym">Australian sheep blowfly</name>
    <dbReference type="NCBI Taxonomy" id="7375"/>
    <lineage>
        <taxon>Eukaryota</taxon>
        <taxon>Metazoa</taxon>
        <taxon>Ecdysozoa</taxon>
        <taxon>Arthropoda</taxon>
        <taxon>Hexapoda</taxon>
        <taxon>Insecta</taxon>
        <taxon>Pterygota</taxon>
        <taxon>Neoptera</taxon>
        <taxon>Endopterygota</taxon>
        <taxon>Diptera</taxon>
        <taxon>Brachycera</taxon>
        <taxon>Muscomorpha</taxon>
        <taxon>Oestroidea</taxon>
        <taxon>Calliphoridae</taxon>
        <taxon>Luciliinae</taxon>
        <taxon>Lucilia</taxon>
    </lineage>
</organism>
<dbReference type="STRING" id="7375.A0A0L0BPP7"/>
<name>A0A0L0BPP7_LUCCU</name>
<sequence length="541" mass="62437">LRGLLASKRVHSEALWPIAIPLELPFPSDEKMVTLPNFVNYLVTPDGLADKGGICLGDIILEINEEDATHLTLSQAHEKIDASGKKIQFMVKSSMEDEETLEGYEPGEERNIVLRVPKPPPPPKEFTPTPLLGSRCWHPIMWTEPPPPPKPKKKKTKTEIDEDGNEVIIELSEDESSDEEEEELPHHRIVRNIRLSTIEKRLQDLQRKLSEIAEIPKILSSTLATVSQTFDKLTTTLPPSGSSAHCRHHFQSGNDYCCPHLGGNEQRRKLSYDEDVYDFELSDEAEAEKEDFDVKEAYLQLKRYAASRHRKSKDVTPESDYASENNYQPNEIDYKDVDNDGDDNDVINDDYNYDDNANNTNDEDNNDDYSEKSCDMYEEFNLSMLKIPLGHVNEESDIEEYDEDNDDGDDEEDFLTTTFTWNLRNKPKLQINDTDENERDNENDDENSDKLNVLQEKSLDENKDMLVCEQRHTKAETPEKEQKLDKLERSWPWADREKIIYKQSTCHLVPNKPLGLIEQRIQLLAKRNLLEHIKNKTKNPQ</sequence>
<gene>
    <name evidence="3" type="ORF">FF38_06480</name>
</gene>
<dbReference type="Gene3D" id="2.30.42.10">
    <property type="match status" value="1"/>
</dbReference>
<dbReference type="OMA" id="DNLERSW"/>
<dbReference type="InterPro" id="IPR001478">
    <property type="entry name" value="PDZ"/>
</dbReference>
<reference evidence="3 4" key="1">
    <citation type="journal article" date="2015" name="Nat. Commun.">
        <title>Lucilia cuprina genome unlocks parasitic fly biology to underpin future interventions.</title>
        <authorList>
            <person name="Anstead C.A."/>
            <person name="Korhonen P.K."/>
            <person name="Young N.D."/>
            <person name="Hall R.S."/>
            <person name="Jex A.R."/>
            <person name="Murali S.C."/>
            <person name="Hughes D.S."/>
            <person name="Lee S.F."/>
            <person name="Perry T."/>
            <person name="Stroehlein A.J."/>
            <person name="Ansell B.R."/>
            <person name="Breugelmans B."/>
            <person name="Hofmann A."/>
            <person name="Qu J."/>
            <person name="Dugan S."/>
            <person name="Lee S.L."/>
            <person name="Chao H."/>
            <person name="Dinh H."/>
            <person name="Han Y."/>
            <person name="Doddapaneni H.V."/>
            <person name="Worley K.C."/>
            <person name="Muzny D.M."/>
            <person name="Ioannidis P."/>
            <person name="Waterhouse R.M."/>
            <person name="Zdobnov E.M."/>
            <person name="James P.J."/>
            <person name="Bagnall N.H."/>
            <person name="Kotze A.C."/>
            <person name="Gibbs R.A."/>
            <person name="Richards S."/>
            <person name="Batterham P."/>
            <person name="Gasser R.B."/>
        </authorList>
    </citation>
    <scope>NUCLEOTIDE SEQUENCE [LARGE SCALE GENOMIC DNA]</scope>
    <source>
        <strain evidence="3 4">LS</strain>
        <tissue evidence="3">Full body</tissue>
    </source>
</reference>
<accession>A0A0L0BPP7</accession>